<sequence>MIIVGQVFVVVDFDFAILGDIYEVVDGHPGLAVLVQPVGVLALQNVVEAGTDERHRLLGGAQHVNRVSHRVGLRLNDGLVGQRRERRQEGGPGHQEGVDEQRLADIQRLQYVFLRDGIGQAVVPVDGADDAVPDRIQKELRGAHDTGALVRVAHLEVCHLARVRWLSKPSQTRGLTWAAALKGGTRKCRPRCFRMVCRSG</sequence>
<proteinExistence type="predicted"/>
<dbReference type="EMBL" id="MU854332">
    <property type="protein sequence ID" value="KAK4043086.1"/>
    <property type="molecule type" value="Genomic_DNA"/>
</dbReference>
<gene>
    <name evidence="1" type="ORF">C8A01DRAFT_13403</name>
</gene>
<dbReference type="Proteomes" id="UP001303115">
    <property type="component" value="Unassembled WGS sequence"/>
</dbReference>
<accession>A0AAN6SUZ7</accession>
<evidence type="ECO:0000313" key="2">
    <source>
        <dbReference type="Proteomes" id="UP001303115"/>
    </source>
</evidence>
<protein>
    <submittedName>
        <fullName evidence="1">Uncharacterized protein</fullName>
    </submittedName>
</protein>
<evidence type="ECO:0000313" key="1">
    <source>
        <dbReference type="EMBL" id="KAK4043086.1"/>
    </source>
</evidence>
<reference evidence="2" key="1">
    <citation type="journal article" date="2023" name="Mol. Phylogenet. Evol.">
        <title>Genome-scale phylogeny and comparative genomics of the fungal order Sordariales.</title>
        <authorList>
            <person name="Hensen N."/>
            <person name="Bonometti L."/>
            <person name="Westerberg I."/>
            <person name="Brannstrom I.O."/>
            <person name="Guillou S."/>
            <person name="Cros-Aarteil S."/>
            <person name="Calhoun S."/>
            <person name="Haridas S."/>
            <person name="Kuo A."/>
            <person name="Mondo S."/>
            <person name="Pangilinan J."/>
            <person name="Riley R."/>
            <person name="LaButti K."/>
            <person name="Andreopoulos B."/>
            <person name="Lipzen A."/>
            <person name="Chen C."/>
            <person name="Yan M."/>
            <person name="Daum C."/>
            <person name="Ng V."/>
            <person name="Clum A."/>
            <person name="Steindorff A."/>
            <person name="Ohm R.A."/>
            <person name="Martin F."/>
            <person name="Silar P."/>
            <person name="Natvig D.O."/>
            <person name="Lalanne C."/>
            <person name="Gautier V."/>
            <person name="Ament-Velasquez S.L."/>
            <person name="Kruys A."/>
            <person name="Hutchinson M.I."/>
            <person name="Powell A.J."/>
            <person name="Barry K."/>
            <person name="Miller A.N."/>
            <person name="Grigoriev I.V."/>
            <person name="Debuchy R."/>
            <person name="Gladieux P."/>
            <person name="Hiltunen Thoren M."/>
            <person name="Johannesson H."/>
        </authorList>
    </citation>
    <scope>NUCLEOTIDE SEQUENCE [LARGE SCALE GENOMIC DNA]</scope>
    <source>
        <strain evidence="2">CBS 284.82</strain>
    </source>
</reference>
<name>A0AAN6SUZ7_9PEZI</name>
<organism evidence="1 2">
    <name type="scientific">Parachaetomium inaequale</name>
    <dbReference type="NCBI Taxonomy" id="2588326"/>
    <lineage>
        <taxon>Eukaryota</taxon>
        <taxon>Fungi</taxon>
        <taxon>Dikarya</taxon>
        <taxon>Ascomycota</taxon>
        <taxon>Pezizomycotina</taxon>
        <taxon>Sordariomycetes</taxon>
        <taxon>Sordariomycetidae</taxon>
        <taxon>Sordariales</taxon>
        <taxon>Chaetomiaceae</taxon>
        <taxon>Parachaetomium</taxon>
    </lineage>
</organism>
<comment type="caution">
    <text evidence="1">The sequence shown here is derived from an EMBL/GenBank/DDBJ whole genome shotgun (WGS) entry which is preliminary data.</text>
</comment>
<keyword evidence="2" id="KW-1185">Reference proteome</keyword>
<dbReference type="AlphaFoldDB" id="A0AAN6SUZ7"/>